<dbReference type="PANTHER" id="PTHR12393">
    <property type="entry name" value="SPHINGOMYELIN PHOSPHODIESTERASE RELATED"/>
    <property type="match status" value="1"/>
</dbReference>
<dbReference type="GO" id="GO:0046513">
    <property type="term" value="P:ceramide biosynthetic process"/>
    <property type="evidence" value="ECO:0007669"/>
    <property type="project" value="TreeGrafter"/>
</dbReference>
<reference evidence="2 3" key="1">
    <citation type="journal article" date="2017" name="Mol. Biol. Evol.">
        <title>The 4-celled Tetrabaena socialis nuclear genome reveals the essential components for genetic control of cell number at the origin of multicellularity in the volvocine lineage.</title>
        <authorList>
            <person name="Featherston J."/>
            <person name="Arakaki Y."/>
            <person name="Hanschen E.R."/>
            <person name="Ferris P.J."/>
            <person name="Michod R.E."/>
            <person name="Olson B.J.S.C."/>
            <person name="Nozaki H."/>
            <person name="Durand P.M."/>
        </authorList>
    </citation>
    <scope>NUCLEOTIDE SEQUENCE [LARGE SCALE GENOMIC DNA]</scope>
    <source>
        <strain evidence="2 3">NIES-571</strain>
    </source>
</reference>
<keyword evidence="3" id="KW-1185">Reference proteome</keyword>
<evidence type="ECO:0000313" key="3">
    <source>
        <dbReference type="Proteomes" id="UP000236333"/>
    </source>
</evidence>
<name>A0A2J7ZYG8_9CHLO</name>
<dbReference type="SUPFAM" id="SSF48403">
    <property type="entry name" value="Ankyrin repeat"/>
    <property type="match status" value="1"/>
</dbReference>
<evidence type="ECO:0000256" key="1">
    <source>
        <dbReference type="SAM" id="MobiDB-lite"/>
    </source>
</evidence>
<dbReference type="Gene3D" id="1.25.40.20">
    <property type="entry name" value="Ankyrin repeat-containing domain"/>
    <property type="match status" value="2"/>
</dbReference>
<proteinExistence type="predicted"/>
<dbReference type="PANTHER" id="PTHR12393:SF6">
    <property type="entry name" value="SPHINGOMYELIN PHOSPHODIESTERASE 2"/>
    <property type="match status" value="1"/>
</dbReference>
<gene>
    <name evidence="2" type="ORF">TSOC_008430</name>
</gene>
<feature type="compositionally biased region" description="Basic and acidic residues" evidence="1">
    <location>
        <begin position="43"/>
        <end position="54"/>
    </location>
</feature>
<organism evidence="2 3">
    <name type="scientific">Tetrabaena socialis</name>
    <dbReference type="NCBI Taxonomy" id="47790"/>
    <lineage>
        <taxon>Eukaryota</taxon>
        <taxon>Viridiplantae</taxon>
        <taxon>Chlorophyta</taxon>
        <taxon>core chlorophytes</taxon>
        <taxon>Chlorophyceae</taxon>
        <taxon>CS clade</taxon>
        <taxon>Chlamydomonadales</taxon>
        <taxon>Tetrabaenaceae</taxon>
        <taxon>Tetrabaena</taxon>
    </lineage>
</organism>
<accession>A0A2J7ZYG8</accession>
<sequence length="637" mass="67020">MYDTARRAGLGLGQARVYQGFIAVTSENSNVTREQCKQRAAERAQRRLGTRDIRSFWPGPAGAAGGGEGKRKAGRPAAAPPKRRRTATAFIVAAAAGSTWAGGTAERAVAAQQAGPGWVVRMRQRRRLAAPRRRSPPPVELVDLAAASGEEEGVEEAEENKEERGEDEGGTGPEAVPRQPPVGAGGTTCNNGGGAEGDGCRDGGGGGGDQGAQDRIPPATDDPSRIWLPELVQRYDERLPPNERACTLRLVNKATAAQFRAPQHTAVRLSLPVPHHAFVWRWGREEALSGLTRGQREQLPRLTARSGSVANLEVLLAREDTYSRPLTTNVLIEAAGAGHLEACRWLRQQGCPWDEWVLRKAAGDGHRAVCEWLLASGCPWSEGGAGAAARGGHVGLVDWLLGTGRSLNVAGLLAGAAEGCNLPTLQHLHHTYLDGAGTPLPSANLVVAASAAGSATADWRAKVEWLEGRGYPRSAGTCTEAARLHDGQGRLEWLQQRGYPLTPSAAVMAGASGAVDVLQYVLDAGVELHGKDAIVASLVHGAVVGGHLAVLQALHARGLLHVQLGGALAESAAQRGHLTVVAWLVETLGAAAVLSTRVFAAAAGPRASECNRMELLAWLHEHGCPMGVRAGFHYPPS</sequence>
<dbReference type="EMBL" id="PGGS01000316">
    <property type="protein sequence ID" value="PNH05311.1"/>
    <property type="molecule type" value="Genomic_DNA"/>
</dbReference>
<dbReference type="GO" id="GO:0016020">
    <property type="term" value="C:membrane"/>
    <property type="evidence" value="ECO:0007669"/>
    <property type="project" value="TreeGrafter"/>
</dbReference>
<feature type="compositionally biased region" description="Acidic residues" evidence="1">
    <location>
        <begin position="149"/>
        <end position="169"/>
    </location>
</feature>
<dbReference type="AlphaFoldDB" id="A0A2J7ZYG8"/>
<evidence type="ECO:0000313" key="2">
    <source>
        <dbReference type="EMBL" id="PNH05311.1"/>
    </source>
</evidence>
<dbReference type="GO" id="GO:0071944">
    <property type="term" value="C:cell periphery"/>
    <property type="evidence" value="ECO:0007669"/>
    <property type="project" value="TreeGrafter"/>
</dbReference>
<dbReference type="GO" id="GO:0004620">
    <property type="term" value="F:phospholipase activity"/>
    <property type="evidence" value="ECO:0007669"/>
    <property type="project" value="TreeGrafter"/>
</dbReference>
<feature type="region of interest" description="Disordered" evidence="1">
    <location>
        <begin position="43"/>
        <end position="85"/>
    </location>
</feature>
<dbReference type="GO" id="GO:0005783">
    <property type="term" value="C:endoplasmic reticulum"/>
    <property type="evidence" value="ECO:0007669"/>
    <property type="project" value="TreeGrafter"/>
</dbReference>
<feature type="region of interest" description="Disordered" evidence="1">
    <location>
        <begin position="146"/>
        <end position="224"/>
    </location>
</feature>
<comment type="caution">
    <text evidence="2">The sequence shown here is derived from an EMBL/GenBank/DDBJ whole genome shotgun (WGS) entry which is preliminary data.</text>
</comment>
<dbReference type="GO" id="GO:0030149">
    <property type="term" value="P:sphingolipid catabolic process"/>
    <property type="evidence" value="ECO:0007669"/>
    <property type="project" value="TreeGrafter"/>
</dbReference>
<dbReference type="Proteomes" id="UP000236333">
    <property type="component" value="Unassembled WGS sequence"/>
</dbReference>
<dbReference type="InterPro" id="IPR036770">
    <property type="entry name" value="Ankyrin_rpt-contain_sf"/>
</dbReference>
<protein>
    <submittedName>
        <fullName evidence="2">Ankyrin repeat domain-containing protein</fullName>
    </submittedName>
</protein>
<feature type="compositionally biased region" description="Gly residues" evidence="1">
    <location>
        <begin position="183"/>
        <end position="210"/>
    </location>
</feature>